<dbReference type="GO" id="GO:0005768">
    <property type="term" value="C:endosome"/>
    <property type="evidence" value="ECO:0007669"/>
    <property type="project" value="TreeGrafter"/>
</dbReference>
<feature type="compositionally biased region" description="Low complexity" evidence="6">
    <location>
        <begin position="625"/>
        <end position="636"/>
    </location>
</feature>
<evidence type="ECO:0000256" key="1">
    <source>
        <dbReference type="ARBA" id="ARBA00004496"/>
    </source>
</evidence>
<feature type="compositionally biased region" description="Polar residues" evidence="6">
    <location>
        <begin position="710"/>
        <end position="721"/>
    </location>
</feature>
<feature type="compositionally biased region" description="Polar residues" evidence="6">
    <location>
        <begin position="548"/>
        <end position="565"/>
    </location>
</feature>
<gene>
    <name evidence="8" type="ORF">H4R34_002316</name>
</gene>
<keyword evidence="5" id="KW-0446">Lipid-binding</keyword>
<feature type="compositionally biased region" description="Polar residues" evidence="6">
    <location>
        <begin position="639"/>
        <end position="655"/>
    </location>
</feature>
<name>A0A9W8B301_9FUNG</name>
<dbReference type="CDD" id="cd16991">
    <property type="entry name" value="ENTH_Ent1_Ent2"/>
    <property type="match status" value="1"/>
</dbReference>
<dbReference type="Proteomes" id="UP001151582">
    <property type="component" value="Unassembled WGS sequence"/>
</dbReference>
<dbReference type="EMBL" id="JANBQB010000151">
    <property type="protein sequence ID" value="KAJ1980813.1"/>
    <property type="molecule type" value="Genomic_DNA"/>
</dbReference>
<feature type="domain" description="ENTH" evidence="7">
    <location>
        <begin position="1"/>
        <end position="123"/>
    </location>
</feature>
<dbReference type="GO" id="GO:0006897">
    <property type="term" value="P:endocytosis"/>
    <property type="evidence" value="ECO:0007669"/>
    <property type="project" value="TreeGrafter"/>
</dbReference>
<dbReference type="PROSITE" id="PS50330">
    <property type="entry name" value="UIM"/>
    <property type="match status" value="1"/>
</dbReference>
<sequence>MKVRSATSNDPWGPSGTQMAEIAEATFNNHDFIEIMEILDKRLNDKGKNWRHVFKALVLLDYCIHCGAENVVSYATQNLYIVKTLREFQHRDESGKDQGANIRQKAKEITALLEDDERLREARRNRNNMKYRMRGRTGFSEHDIPSPSSTASFPRSRSKQSDFARDNHSEGDNADWTDEDRQMQRAIAESKRLAAEQERSRKESDEQLRRAIAESEQESRQREENVAHQNELILTQDFDDQPGVGALVPHATASQQPADMFGALIDTSDPNYAQQMAYQQQQQMQQQMYHQQSQMDILGNGGYQQQQQHQMFSANNAFFNQNGQGSSTFNQTQYDQQSTSTFQTLGGTNPFAQTTPAMTSPFGAPQPLASHANQASFGVPEPSYMNASLTPQPATGDLLGSLGTPAASGTTSTLATAFDGGNQPKALPYHNSSTPNALIAEIARNSSQIDPFANLANSRASAGTPTGGGTSGVGNPFAPASGTATAGTPTGGTGTPSGSMFNNLTSSGPVSPPHRPSLLDGLDPLGSASSTTALTTTISQSTGFGPSDSKNPFATTSSLNSTRAGKPSLNQLMWQQQQPGASASHSPMTTQTLLTEHTTTRNATYSSTNLMGGGTPSSNQMYAPQSQGSLASSGLGYNPSFSASTPSFGMPQQSMPAQPTPPVPPMSFNTTGTGFGAQPGNPAGAGNNPFASFGPTGPAGGGPPTSQPGFQSGTSNMFGQF</sequence>
<dbReference type="GO" id="GO:0005886">
    <property type="term" value="C:plasma membrane"/>
    <property type="evidence" value="ECO:0007669"/>
    <property type="project" value="TreeGrafter"/>
</dbReference>
<dbReference type="GO" id="GO:0007015">
    <property type="term" value="P:actin filament organization"/>
    <property type="evidence" value="ECO:0007669"/>
    <property type="project" value="TreeGrafter"/>
</dbReference>
<feature type="compositionally biased region" description="Low complexity" evidence="6">
    <location>
        <begin position="676"/>
        <end position="696"/>
    </location>
</feature>
<dbReference type="InterPro" id="IPR008942">
    <property type="entry name" value="ENTH_VHS"/>
</dbReference>
<feature type="compositionally biased region" description="Basic and acidic residues" evidence="6">
    <location>
        <begin position="179"/>
        <end position="226"/>
    </location>
</feature>
<keyword evidence="3" id="KW-0963">Cytoplasm</keyword>
<feature type="region of interest" description="Disordered" evidence="6">
    <location>
        <begin position="598"/>
        <end position="721"/>
    </location>
</feature>
<keyword evidence="9" id="KW-1185">Reference proteome</keyword>
<evidence type="ECO:0000256" key="4">
    <source>
        <dbReference type="ARBA" id="ARBA00022553"/>
    </source>
</evidence>
<feature type="compositionally biased region" description="Low complexity" evidence="6">
    <location>
        <begin position="478"/>
        <end position="488"/>
    </location>
</feature>
<organism evidence="8 9">
    <name type="scientific">Dimargaris verticillata</name>
    <dbReference type="NCBI Taxonomy" id="2761393"/>
    <lineage>
        <taxon>Eukaryota</taxon>
        <taxon>Fungi</taxon>
        <taxon>Fungi incertae sedis</taxon>
        <taxon>Zoopagomycota</taxon>
        <taxon>Kickxellomycotina</taxon>
        <taxon>Dimargaritomycetes</taxon>
        <taxon>Dimargaritales</taxon>
        <taxon>Dimargaritaceae</taxon>
        <taxon>Dimargaris</taxon>
    </lineage>
</organism>
<evidence type="ECO:0000256" key="5">
    <source>
        <dbReference type="ARBA" id="ARBA00023121"/>
    </source>
</evidence>
<dbReference type="SMART" id="SM00273">
    <property type="entry name" value="ENTH"/>
    <property type="match status" value="1"/>
</dbReference>
<protein>
    <recommendedName>
        <fullName evidence="7">ENTH domain-containing protein</fullName>
    </recommendedName>
</protein>
<feature type="compositionally biased region" description="Polar residues" evidence="6">
    <location>
        <begin position="146"/>
        <end position="155"/>
    </location>
</feature>
<dbReference type="GO" id="GO:0005543">
    <property type="term" value="F:phospholipid binding"/>
    <property type="evidence" value="ECO:0007669"/>
    <property type="project" value="TreeGrafter"/>
</dbReference>
<evidence type="ECO:0000256" key="3">
    <source>
        <dbReference type="ARBA" id="ARBA00022490"/>
    </source>
</evidence>
<dbReference type="PROSITE" id="PS50942">
    <property type="entry name" value="ENTH"/>
    <property type="match status" value="1"/>
</dbReference>
<reference evidence="8" key="1">
    <citation type="submission" date="2022-07" db="EMBL/GenBank/DDBJ databases">
        <title>Phylogenomic reconstructions and comparative analyses of Kickxellomycotina fungi.</title>
        <authorList>
            <person name="Reynolds N.K."/>
            <person name="Stajich J.E."/>
            <person name="Barry K."/>
            <person name="Grigoriev I.V."/>
            <person name="Crous P."/>
            <person name="Smith M.E."/>
        </authorList>
    </citation>
    <scope>NUCLEOTIDE SEQUENCE</scope>
    <source>
        <strain evidence="8">RSA 567</strain>
    </source>
</reference>
<dbReference type="PANTHER" id="PTHR12276">
    <property type="entry name" value="EPSIN/ENT-RELATED"/>
    <property type="match status" value="1"/>
</dbReference>
<feature type="region of interest" description="Disordered" evidence="6">
    <location>
        <begin position="457"/>
        <end position="565"/>
    </location>
</feature>
<comment type="similarity">
    <text evidence="2">Belongs to the epsin family.</text>
</comment>
<dbReference type="PANTHER" id="PTHR12276:SF110">
    <property type="entry name" value="EPSIN-1-RELATED"/>
    <property type="match status" value="1"/>
</dbReference>
<evidence type="ECO:0000313" key="9">
    <source>
        <dbReference type="Proteomes" id="UP001151582"/>
    </source>
</evidence>
<comment type="subcellular location">
    <subcellularLocation>
        <location evidence="1">Cytoplasm</location>
    </subcellularLocation>
</comment>
<dbReference type="InterPro" id="IPR003903">
    <property type="entry name" value="UIM_dom"/>
</dbReference>
<feature type="region of interest" description="Disordered" evidence="6">
    <location>
        <begin position="120"/>
        <end position="226"/>
    </location>
</feature>
<feature type="compositionally biased region" description="Polar residues" evidence="6">
    <location>
        <begin position="605"/>
        <end position="624"/>
    </location>
</feature>
<feature type="compositionally biased region" description="Basic and acidic residues" evidence="6">
    <location>
        <begin position="159"/>
        <end position="171"/>
    </location>
</feature>
<dbReference type="Pfam" id="PF01417">
    <property type="entry name" value="ENTH"/>
    <property type="match status" value="1"/>
</dbReference>
<dbReference type="SMART" id="SM00726">
    <property type="entry name" value="UIM"/>
    <property type="match status" value="2"/>
</dbReference>
<dbReference type="SUPFAM" id="SSF48464">
    <property type="entry name" value="ENTH/VHS domain"/>
    <property type="match status" value="1"/>
</dbReference>
<keyword evidence="4" id="KW-0597">Phosphoprotein</keyword>
<evidence type="ECO:0000313" key="8">
    <source>
        <dbReference type="EMBL" id="KAJ1980813.1"/>
    </source>
</evidence>
<dbReference type="InterPro" id="IPR013809">
    <property type="entry name" value="ENTH"/>
</dbReference>
<dbReference type="GO" id="GO:0030276">
    <property type="term" value="F:clathrin binding"/>
    <property type="evidence" value="ECO:0007669"/>
    <property type="project" value="TreeGrafter"/>
</dbReference>
<dbReference type="GO" id="GO:0030125">
    <property type="term" value="C:clathrin vesicle coat"/>
    <property type="evidence" value="ECO:0007669"/>
    <property type="project" value="TreeGrafter"/>
</dbReference>
<dbReference type="FunFam" id="1.25.40.90:FF:000006">
    <property type="entry name" value="Clathrin interactor 1"/>
    <property type="match status" value="1"/>
</dbReference>
<evidence type="ECO:0000259" key="7">
    <source>
        <dbReference type="PROSITE" id="PS50942"/>
    </source>
</evidence>
<feature type="compositionally biased region" description="Basic residues" evidence="6">
    <location>
        <begin position="125"/>
        <end position="135"/>
    </location>
</feature>
<dbReference type="Gene3D" id="1.25.40.90">
    <property type="match status" value="1"/>
</dbReference>
<proteinExistence type="inferred from homology"/>
<accession>A0A9W8B301</accession>
<dbReference type="OrthoDB" id="4033880at2759"/>
<feature type="compositionally biased region" description="Polar residues" evidence="6">
    <location>
        <begin position="500"/>
        <end position="509"/>
    </location>
</feature>
<evidence type="ECO:0000256" key="2">
    <source>
        <dbReference type="ARBA" id="ARBA00010130"/>
    </source>
</evidence>
<evidence type="ECO:0000256" key="6">
    <source>
        <dbReference type="SAM" id="MobiDB-lite"/>
    </source>
</evidence>
<comment type="caution">
    <text evidence="8">The sequence shown here is derived from an EMBL/GenBank/DDBJ whole genome shotgun (WGS) entry which is preliminary data.</text>
</comment>
<feature type="compositionally biased region" description="Low complexity" evidence="6">
    <location>
        <begin position="527"/>
        <end position="542"/>
    </location>
</feature>
<dbReference type="AlphaFoldDB" id="A0A9W8B301"/>